<evidence type="ECO:0000313" key="2">
    <source>
        <dbReference type="Proteomes" id="UP001501578"/>
    </source>
</evidence>
<evidence type="ECO:0000313" key="1">
    <source>
        <dbReference type="EMBL" id="GAA0939881.1"/>
    </source>
</evidence>
<reference evidence="2" key="1">
    <citation type="journal article" date="2019" name="Int. J. Syst. Evol. Microbiol.">
        <title>The Global Catalogue of Microorganisms (GCM) 10K type strain sequencing project: providing services to taxonomists for standard genome sequencing and annotation.</title>
        <authorList>
            <consortium name="The Broad Institute Genomics Platform"/>
            <consortium name="The Broad Institute Genome Sequencing Center for Infectious Disease"/>
            <person name="Wu L."/>
            <person name="Ma J."/>
        </authorList>
    </citation>
    <scope>NUCLEOTIDE SEQUENCE [LARGE SCALE GENOMIC DNA]</scope>
    <source>
        <strain evidence="2">JCM 11136</strain>
    </source>
</reference>
<accession>A0ABP4AS17</accession>
<comment type="caution">
    <text evidence="1">The sequence shown here is derived from an EMBL/GenBank/DDBJ whole genome shotgun (WGS) entry which is preliminary data.</text>
</comment>
<organism evidence="1 2">
    <name type="scientific">Nonomuraea longicatena</name>
    <dbReference type="NCBI Taxonomy" id="83682"/>
    <lineage>
        <taxon>Bacteria</taxon>
        <taxon>Bacillati</taxon>
        <taxon>Actinomycetota</taxon>
        <taxon>Actinomycetes</taxon>
        <taxon>Streptosporangiales</taxon>
        <taxon>Streptosporangiaceae</taxon>
        <taxon>Nonomuraea</taxon>
    </lineage>
</organism>
<proteinExistence type="predicted"/>
<dbReference type="Proteomes" id="UP001501578">
    <property type="component" value="Unassembled WGS sequence"/>
</dbReference>
<sequence length="61" mass="6220">MAVTADEGHIFGVFWTAGVPCTGGVYLSGYLNPVGALVGIPPYERSSSAYAEAIEAGSGRV</sequence>
<dbReference type="EMBL" id="BAAAHQ010000025">
    <property type="protein sequence ID" value="GAA0939881.1"/>
    <property type="molecule type" value="Genomic_DNA"/>
</dbReference>
<name>A0ABP4AS17_9ACTN</name>
<keyword evidence="2" id="KW-1185">Reference proteome</keyword>
<protein>
    <submittedName>
        <fullName evidence="1">Uncharacterized protein</fullName>
    </submittedName>
</protein>
<gene>
    <name evidence="1" type="ORF">GCM10009560_50920</name>
</gene>